<keyword evidence="2" id="KW-1185">Reference proteome</keyword>
<sequence>MSDFVDEAIIRFELNNTKPVDLLDLTQSLSAFAEAYLDHAVSAGFEPERGNVRLAVKAITTGSIIADLASYSEQASIILKHVDVAAGFLTHFNEIAQFFLGKRSGGVVEPARREAENVMKVFEPVAKDGGSNLILQTNGPLFQVNGPMTINFNFNSQEANAIQNAARRFLGPRPPLNQIEQDLLLTLHQVRGDAASKVGDRGIIESVSLNPVKLLFASEEVKKAILDEPYPFRKVFLVDAEIRAAEGKPALYRILTVKDVIKP</sequence>
<gene>
    <name evidence="1" type="ORF">NK718_00025</name>
</gene>
<dbReference type="Proteomes" id="UP001205890">
    <property type="component" value="Unassembled WGS sequence"/>
</dbReference>
<accession>A0ABT1L680</accession>
<evidence type="ECO:0000313" key="1">
    <source>
        <dbReference type="EMBL" id="MCP8936889.1"/>
    </source>
</evidence>
<proteinExistence type="predicted"/>
<evidence type="ECO:0000313" key="2">
    <source>
        <dbReference type="Proteomes" id="UP001205890"/>
    </source>
</evidence>
<protein>
    <recommendedName>
        <fullName evidence="3">Baseplate protein J-like domain-containing protein</fullName>
    </recommendedName>
</protein>
<organism evidence="1 2">
    <name type="scientific">Alsobacter ponti</name>
    <dbReference type="NCBI Taxonomy" id="2962936"/>
    <lineage>
        <taxon>Bacteria</taxon>
        <taxon>Pseudomonadati</taxon>
        <taxon>Pseudomonadota</taxon>
        <taxon>Alphaproteobacteria</taxon>
        <taxon>Hyphomicrobiales</taxon>
        <taxon>Alsobacteraceae</taxon>
        <taxon>Alsobacter</taxon>
    </lineage>
</organism>
<dbReference type="RefSeq" id="WP_254737250.1">
    <property type="nucleotide sequence ID" value="NZ_JANCLU010000001.1"/>
</dbReference>
<reference evidence="1 2" key="1">
    <citation type="submission" date="2022-07" db="EMBL/GenBank/DDBJ databases">
        <authorList>
            <person name="Li W.-J."/>
            <person name="Deng Q.-Q."/>
        </authorList>
    </citation>
    <scope>NUCLEOTIDE SEQUENCE [LARGE SCALE GENOMIC DNA]</scope>
    <source>
        <strain evidence="1 2">SYSU M60028</strain>
    </source>
</reference>
<dbReference type="EMBL" id="JANCLU010000001">
    <property type="protein sequence ID" value="MCP8936889.1"/>
    <property type="molecule type" value="Genomic_DNA"/>
</dbReference>
<evidence type="ECO:0008006" key="3">
    <source>
        <dbReference type="Google" id="ProtNLM"/>
    </source>
</evidence>
<comment type="caution">
    <text evidence="1">The sequence shown here is derived from an EMBL/GenBank/DDBJ whole genome shotgun (WGS) entry which is preliminary data.</text>
</comment>
<name>A0ABT1L680_9HYPH</name>